<feature type="compositionally biased region" description="Low complexity" evidence="1">
    <location>
        <begin position="216"/>
        <end position="236"/>
    </location>
</feature>
<reference evidence="4 5" key="1">
    <citation type="submission" date="2016-11" db="EMBL/GenBank/DDBJ databases">
        <authorList>
            <person name="Jaros S."/>
            <person name="Januszkiewicz K."/>
            <person name="Wedrychowicz H."/>
        </authorList>
    </citation>
    <scope>NUCLEOTIDE SEQUENCE [LARGE SCALE GENOMIC DNA]</scope>
    <source>
        <strain evidence="4 5">DSM 44523</strain>
    </source>
</reference>
<sequence length="248" mass="25176">MNLVTAIRDRRSDLAGGSPDGVPLAERSVFGKSRGLPWWGAVLLAFGLTGVSAFVDMEQSNALGMVFKVAYFVGCLLAVCWVRRRSLFGPMVQPPLVLAVAVPVVVLIGSGAPGAGGMSAKLLAIGAPLINGFPTMAVTTGVTLGVGLLRVLLQKDRTAGAKREPAAAADDAADERERDAARAGKGARGAGPVGSGRPAAKAGTPAARGAAGGSRQGAAAPQRQAAAGRPQAGRAGTQRRPRPRNDEL</sequence>
<dbReference type="STRING" id="2017.SAMN05444320_10832"/>
<keyword evidence="5" id="KW-1185">Reference proteome</keyword>
<evidence type="ECO:0000256" key="2">
    <source>
        <dbReference type="SAM" id="Phobius"/>
    </source>
</evidence>
<feature type="compositionally biased region" description="Low complexity" evidence="1">
    <location>
        <begin position="195"/>
        <end position="209"/>
    </location>
</feature>
<name>A0A1M5IWA1_STRHI</name>
<feature type="transmembrane region" description="Helical" evidence="2">
    <location>
        <begin position="36"/>
        <end position="55"/>
    </location>
</feature>
<feature type="transmembrane region" description="Helical" evidence="2">
    <location>
        <begin position="61"/>
        <end position="82"/>
    </location>
</feature>
<evidence type="ECO:0000256" key="1">
    <source>
        <dbReference type="SAM" id="MobiDB-lite"/>
    </source>
</evidence>
<dbReference type="Pfam" id="PF20177">
    <property type="entry name" value="DUF6542"/>
    <property type="match status" value="1"/>
</dbReference>
<feature type="region of interest" description="Disordered" evidence="1">
    <location>
        <begin position="160"/>
        <end position="248"/>
    </location>
</feature>
<keyword evidence="2" id="KW-1133">Transmembrane helix</keyword>
<proteinExistence type="predicted"/>
<feature type="domain" description="DUF6542" evidence="3">
    <location>
        <begin position="35"/>
        <end position="155"/>
    </location>
</feature>
<organism evidence="4 5">
    <name type="scientific">Streptoalloteichus hindustanus</name>
    <dbReference type="NCBI Taxonomy" id="2017"/>
    <lineage>
        <taxon>Bacteria</taxon>
        <taxon>Bacillati</taxon>
        <taxon>Actinomycetota</taxon>
        <taxon>Actinomycetes</taxon>
        <taxon>Pseudonocardiales</taxon>
        <taxon>Pseudonocardiaceae</taxon>
        <taxon>Streptoalloteichus</taxon>
    </lineage>
</organism>
<protein>
    <recommendedName>
        <fullName evidence="3">DUF6542 domain-containing protein</fullName>
    </recommendedName>
</protein>
<evidence type="ECO:0000313" key="4">
    <source>
        <dbReference type="EMBL" id="SHG32618.1"/>
    </source>
</evidence>
<feature type="transmembrane region" description="Helical" evidence="2">
    <location>
        <begin position="94"/>
        <end position="112"/>
    </location>
</feature>
<gene>
    <name evidence="4" type="ORF">SAMN05444320_10832</name>
</gene>
<dbReference type="Proteomes" id="UP000184501">
    <property type="component" value="Unassembled WGS sequence"/>
</dbReference>
<accession>A0A1M5IWA1</accession>
<evidence type="ECO:0000313" key="5">
    <source>
        <dbReference type="Proteomes" id="UP000184501"/>
    </source>
</evidence>
<evidence type="ECO:0000259" key="3">
    <source>
        <dbReference type="Pfam" id="PF20177"/>
    </source>
</evidence>
<dbReference type="InterPro" id="IPR046672">
    <property type="entry name" value="DUF6542"/>
</dbReference>
<feature type="transmembrane region" description="Helical" evidence="2">
    <location>
        <begin position="132"/>
        <end position="153"/>
    </location>
</feature>
<dbReference type="AlphaFoldDB" id="A0A1M5IWA1"/>
<keyword evidence="2" id="KW-0472">Membrane</keyword>
<keyword evidence="2" id="KW-0812">Transmembrane</keyword>
<dbReference type="EMBL" id="FQVN01000008">
    <property type="protein sequence ID" value="SHG32618.1"/>
    <property type="molecule type" value="Genomic_DNA"/>
</dbReference>